<evidence type="ECO:0000313" key="3">
    <source>
        <dbReference type="Proteomes" id="UP000324104"/>
    </source>
</evidence>
<evidence type="ECO:0000259" key="1">
    <source>
        <dbReference type="Pfam" id="PF00501"/>
    </source>
</evidence>
<dbReference type="PANTHER" id="PTHR43767:SF1">
    <property type="entry name" value="NONRIBOSOMAL PEPTIDE SYNTHASE PES1 (EUROFUNG)-RELATED"/>
    <property type="match status" value="1"/>
</dbReference>
<dbReference type="GO" id="GO:0016874">
    <property type="term" value="F:ligase activity"/>
    <property type="evidence" value="ECO:0007669"/>
    <property type="project" value="UniProtKB-KW"/>
</dbReference>
<organism evidence="2 3">
    <name type="scientific">Natrialba swarupiae</name>
    <dbReference type="NCBI Taxonomy" id="2448032"/>
    <lineage>
        <taxon>Archaea</taxon>
        <taxon>Methanobacteriati</taxon>
        <taxon>Methanobacteriota</taxon>
        <taxon>Stenosarchaea group</taxon>
        <taxon>Halobacteria</taxon>
        <taxon>Halobacteriales</taxon>
        <taxon>Natrialbaceae</taxon>
        <taxon>Natrialba</taxon>
    </lineage>
</organism>
<dbReference type="Gene3D" id="3.40.50.12780">
    <property type="entry name" value="N-terminal domain of ligase-like"/>
    <property type="match status" value="1"/>
</dbReference>
<dbReference type="InterPro" id="IPR000873">
    <property type="entry name" value="AMP-dep_synth/lig_dom"/>
</dbReference>
<comment type="caution">
    <text evidence="2">The sequence shown here is derived from an EMBL/GenBank/DDBJ whole genome shotgun (WGS) entry which is preliminary data.</text>
</comment>
<accession>A0A5D5AL01</accession>
<keyword evidence="3" id="KW-1185">Reference proteome</keyword>
<gene>
    <name evidence="2" type="ORF">FYC77_13455</name>
</gene>
<dbReference type="Proteomes" id="UP000324104">
    <property type="component" value="Unassembled WGS sequence"/>
</dbReference>
<dbReference type="InterPro" id="IPR042099">
    <property type="entry name" value="ANL_N_sf"/>
</dbReference>
<proteinExistence type="predicted"/>
<sequence length="412" mass="44268">MTNVVDSVRQTVEQQPLSVALVDGNDELTYRDLWIRASEFAGGLREYDVRAGDAVPICLPNSTAFVVSLLGTLRNGSIAVPINPRFETEEKAVITRQVDANVVVATDDQVTGILSNVDTLDALVRVGDGANLGVDFEAFTDTDGLYDFWEVIERADEDPALLSYTGTETPRKTGVVLSHEALRSNAEAVAEIVPGGLGPEDEQLSVLPATHLFNITPVLNATLLTGGRYNLIANPSAEATVDRLDAHDITVFHLSPSMYARLAADELLEGVDLSSLRVAGSVGGPFPPSAREMLSDAGCEKRYYFYGRTETGPVALVNVDGSNRSLGRPVPGGQARIVNLAFEECPVVEGDGAVSSEACGELVVAGRNVADGYYDNDSLEDERFTLRGGDNWYHTGLSAYKDADGYVYRVED</sequence>
<name>A0A5D5AL01_9EURY</name>
<dbReference type="Pfam" id="PF00501">
    <property type="entry name" value="AMP-binding"/>
    <property type="match status" value="1"/>
</dbReference>
<dbReference type="EMBL" id="VTAW01000017">
    <property type="protein sequence ID" value="TYT61517.1"/>
    <property type="molecule type" value="Genomic_DNA"/>
</dbReference>
<dbReference type="PANTHER" id="PTHR43767">
    <property type="entry name" value="LONG-CHAIN-FATTY-ACID--COA LIGASE"/>
    <property type="match status" value="1"/>
</dbReference>
<dbReference type="AlphaFoldDB" id="A0A5D5AL01"/>
<feature type="domain" description="AMP-dependent synthetase/ligase" evidence="1">
    <location>
        <begin position="9"/>
        <end position="374"/>
    </location>
</feature>
<reference evidence="2 3" key="1">
    <citation type="submission" date="2019-08" db="EMBL/GenBank/DDBJ databases">
        <title>Archaea genome.</title>
        <authorList>
            <person name="Kajale S."/>
            <person name="Shouche Y."/>
            <person name="Deshpande N."/>
            <person name="Sharma A."/>
        </authorList>
    </citation>
    <scope>NUCLEOTIDE SEQUENCE [LARGE SCALE GENOMIC DNA]</scope>
    <source>
        <strain evidence="2 3">ESP3B_9</strain>
    </source>
</reference>
<evidence type="ECO:0000313" key="2">
    <source>
        <dbReference type="EMBL" id="TYT61517.1"/>
    </source>
</evidence>
<keyword evidence="2" id="KW-0436">Ligase</keyword>
<protein>
    <submittedName>
        <fullName evidence="2">Acyl--CoA ligase</fullName>
    </submittedName>
</protein>
<dbReference type="SUPFAM" id="SSF56801">
    <property type="entry name" value="Acetyl-CoA synthetase-like"/>
    <property type="match status" value="1"/>
</dbReference>
<dbReference type="InterPro" id="IPR050237">
    <property type="entry name" value="ATP-dep_AMP-bd_enzyme"/>
</dbReference>